<evidence type="ECO:0000313" key="2">
    <source>
        <dbReference type="EMBL" id="CCD18299.1"/>
    </source>
</evidence>
<proteinExistence type="predicted"/>
<feature type="compositionally biased region" description="Basic and acidic residues" evidence="1">
    <location>
        <begin position="28"/>
        <end position="40"/>
    </location>
</feature>
<feature type="compositionally biased region" description="Low complexity" evidence="1">
    <location>
        <begin position="70"/>
        <end position="80"/>
    </location>
</feature>
<protein>
    <submittedName>
        <fullName evidence="2">Uncharacterized protein</fullName>
    </submittedName>
</protein>
<evidence type="ECO:0000256" key="1">
    <source>
        <dbReference type="SAM" id="MobiDB-lite"/>
    </source>
</evidence>
<dbReference type="VEuPathDB" id="TriTrypDB:TvY486_0009750"/>
<organism evidence="2 3">
    <name type="scientific">Trypanosoma vivax (strain Y486)</name>
    <dbReference type="NCBI Taxonomy" id="1055687"/>
    <lineage>
        <taxon>Eukaryota</taxon>
        <taxon>Discoba</taxon>
        <taxon>Euglenozoa</taxon>
        <taxon>Kinetoplastea</taxon>
        <taxon>Metakinetoplastina</taxon>
        <taxon>Trypanosomatida</taxon>
        <taxon>Trypanosomatidae</taxon>
        <taxon>Trypanosoma</taxon>
        <taxon>Duttonella</taxon>
    </lineage>
</organism>
<dbReference type="EMBL" id="CAEX01000813">
    <property type="protein sequence ID" value="CCD18299.1"/>
    <property type="molecule type" value="Genomic_DNA"/>
</dbReference>
<feature type="compositionally biased region" description="Basic residues" evidence="1">
    <location>
        <begin position="176"/>
        <end position="191"/>
    </location>
</feature>
<gene>
    <name evidence="2" type="ORF">TvY486_0009750</name>
</gene>
<accession>F9WLB1</accession>
<sequence>MQQQKARRTQSLQQQLTTHHKNGNAPANRKENKQAQKDTDDASNTPTRHEKMRGGGGNAHPRTQEAQTTPHGAAPHGAAPQRTQRAHARQSTKRAGNAEENGGHSAHRLEKDKLRQEHWTTTATRAQENAHTRHTANKPAHARGANREDNAQWQHAPHKARRSRARPPHKEDAKRSTAHGRAHNKTLRARTVRQDTPPHKSTEKNAIGKNTTRLAKKRQSAHSINTKDPHPLRRALDKQSSSTKHSRGKEHR</sequence>
<name>F9WLB1_TRYVY</name>
<dbReference type="Proteomes" id="UP000009027">
    <property type="component" value="Unassembled WGS sequence"/>
</dbReference>
<dbReference type="AlphaFoldDB" id="F9WLB1"/>
<feature type="compositionally biased region" description="Basic residues" evidence="1">
    <location>
        <begin position="156"/>
        <end position="167"/>
    </location>
</feature>
<evidence type="ECO:0000313" key="3">
    <source>
        <dbReference type="Proteomes" id="UP000009027"/>
    </source>
</evidence>
<feature type="compositionally biased region" description="Basic and acidic residues" evidence="1">
    <location>
        <begin position="192"/>
        <end position="203"/>
    </location>
</feature>
<feature type="compositionally biased region" description="Basic and acidic residues" evidence="1">
    <location>
        <begin position="225"/>
        <end position="237"/>
    </location>
</feature>
<feature type="compositionally biased region" description="Polar residues" evidence="1">
    <location>
        <begin position="119"/>
        <end position="129"/>
    </location>
</feature>
<reference evidence="2 3" key="1">
    <citation type="journal article" date="2012" name="Proc. Natl. Acad. Sci. U.S.A.">
        <title>Antigenic diversity is generated by distinct evolutionary mechanisms in African trypanosome species.</title>
        <authorList>
            <person name="Jackson A.P."/>
            <person name="Berry A."/>
            <person name="Aslett M."/>
            <person name="Allison H.C."/>
            <person name="Burton P."/>
            <person name="Vavrova-Anderson J."/>
            <person name="Brown R."/>
            <person name="Browne H."/>
            <person name="Corton N."/>
            <person name="Hauser H."/>
            <person name="Gamble J."/>
            <person name="Gilderthorp R."/>
            <person name="Marcello L."/>
            <person name="McQuillan J."/>
            <person name="Otto T.D."/>
            <person name="Quail M.A."/>
            <person name="Sanders M.J."/>
            <person name="van Tonder A."/>
            <person name="Ginger M.L."/>
            <person name="Field M.C."/>
            <person name="Barry J.D."/>
            <person name="Hertz-Fowler C."/>
            <person name="Berriman M."/>
        </authorList>
    </citation>
    <scope>NUCLEOTIDE SEQUENCE</scope>
    <source>
        <strain evidence="2 3">Y486</strain>
    </source>
</reference>
<feature type="compositionally biased region" description="Basic and acidic residues" evidence="1">
    <location>
        <begin position="107"/>
        <end position="118"/>
    </location>
</feature>
<keyword evidence="3" id="KW-1185">Reference proteome</keyword>
<feature type="region of interest" description="Disordered" evidence="1">
    <location>
        <begin position="1"/>
        <end position="252"/>
    </location>
</feature>